<evidence type="ECO:0000313" key="1">
    <source>
        <dbReference type="EMBL" id="JAH98087.1"/>
    </source>
</evidence>
<proteinExistence type="predicted"/>
<sequence length="49" mass="5607">MTFSNDMHQTAKINAVRSKCLISNSESEMPIYTSLSLNIFHQELECWAS</sequence>
<reference evidence="1" key="1">
    <citation type="submission" date="2014-11" db="EMBL/GenBank/DDBJ databases">
        <authorList>
            <person name="Amaro Gonzalez C."/>
        </authorList>
    </citation>
    <scope>NUCLEOTIDE SEQUENCE</scope>
</reference>
<name>A0A0E9X5S5_ANGAN</name>
<protein>
    <submittedName>
        <fullName evidence="1">Uncharacterized protein</fullName>
    </submittedName>
</protein>
<dbReference type="AlphaFoldDB" id="A0A0E9X5S5"/>
<reference evidence="1" key="2">
    <citation type="journal article" date="2015" name="Fish Shellfish Immunol.">
        <title>Early steps in the European eel (Anguilla anguilla)-Vibrio vulnificus interaction in the gills: Role of the RtxA13 toxin.</title>
        <authorList>
            <person name="Callol A."/>
            <person name="Pajuelo D."/>
            <person name="Ebbesson L."/>
            <person name="Teles M."/>
            <person name="MacKenzie S."/>
            <person name="Amaro C."/>
        </authorList>
    </citation>
    <scope>NUCLEOTIDE SEQUENCE</scope>
</reference>
<dbReference type="EMBL" id="GBXM01010490">
    <property type="protein sequence ID" value="JAH98087.1"/>
    <property type="molecule type" value="Transcribed_RNA"/>
</dbReference>
<organism evidence="1">
    <name type="scientific">Anguilla anguilla</name>
    <name type="common">European freshwater eel</name>
    <name type="synonym">Muraena anguilla</name>
    <dbReference type="NCBI Taxonomy" id="7936"/>
    <lineage>
        <taxon>Eukaryota</taxon>
        <taxon>Metazoa</taxon>
        <taxon>Chordata</taxon>
        <taxon>Craniata</taxon>
        <taxon>Vertebrata</taxon>
        <taxon>Euteleostomi</taxon>
        <taxon>Actinopterygii</taxon>
        <taxon>Neopterygii</taxon>
        <taxon>Teleostei</taxon>
        <taxon>Anguilliformes</taxon>
        <taxon>Anguillidae</taxon>
        <taxon>Anguilla</taxon>
    </lineage>
</organism>
<accession>A0A0E9X5S5</accession>